<evidence type="ECO:0000313" key="5">
    <source>
        <dbReference type="EMBL" id="MFD1308314.1"/>
    </source>
</evidence>
<organism evidence="5 6">
    <name type="scientific">Streptomyces kaempferi</name>
    <dbReference type="NCBI Taxonomy" id="333725"/>
    <lineage>
        <taxon>Bacteria</taxon>
        <taxon>Bacillati</taxon>
        <taxon>Actinomycetota</taxon>
        <taxon>Actinomycetes</taxon>
        <taxon>Kitasatosporales</taxon>
        <taxon>Streptomycetaceae</taxon>
        <taxon>Streptomyces</taxon>
    </lineage>
</organism>
<evidence type="ECO:0000313" key="6">
    <source>
        <dbReference type="Proteomes" id="UP001597058"/>
    </source>
</evidence>
<dbReference type="Gene3D" id="2.60.120.650">
    <property type="entry name" value="Cupin"/>
    <property type="match status" value="1"/>
</dbReference>
<dbReference type="InterPro" id="IPR039994">
    <property type="entry name" value="NO66-like"/>
</dbReference>
<dbReference type="PANTHER" id="PTHR13096:SF8">
    <property type="entry name" value="RIBOSOMAL OXYGENASE 1"/>
    <property type="match status" value="1"/>
</dbReference>
<evidence type="ECO:0000259" key="4">
    <source>
        <dbReference type="PROSITE" id="PS51184"/>
    </source>
</evidence>
<dbReference type="SUPFAM" id="SSF51197">
    <property type="entry name" value="Clavaminate synthase-like"/>
    <property type="match status" value="1"/>
</dbReference>
<dbReference type="Pfam" id="PF08007">
    <property type="entry name" value="JmjC_2"/>
    <property type="match status" value="1"/>
</dbReference>
<protein>
    <submittedName>
        <fullName evidence="5">JmjC domain-containing protein</fullName>
    </submittedName>
</protein>
<feature type="domain" description="JmjC" evidence="4">
    <location>
        <begin position="96"/>
        <end position="236"/>
    </location>
</feature>
<name>A0ABW3XIE2_9ACTN</name>
<dbReference type="PROSITE" id="PS51184">
    <property type="entry name" value="JMJC"/>
    <property type="match status" value="1"/>
</dbReference>
<evidence type="ECO:0000256" key="1">
    <source>
        <dbReference type="ARBA" id="ARBA00001954"/>
    </source>
</evidence>
<dbReference type="Proteomes" id="UP001597058">
    <property type="component" value="Unassembled WGS sequence"/>
</dbReference>
<dbReference type="RefSeq" id="WP_381232364.1">
    <property type="nucleotide sequence ID" value="NZ_JBHSKH010000001.1"/>
</dbReference>
<keyword evidence="2" id="KW-0479">Metal-binding</keyword>
<evidence type="ECO:0000256" key="3">
    <source>
        <dbReference type="ARBA" id="ARBA00023004"/>
    </source>
</evidence>
<keyword evidence="6" id="KW-1185">Reference proteome</keyword>
<proteinExistence type="predicted"/>
<comment type="caution">
    <text evidence="5">The sequence shown here is derived from an EMBL/GenBank/DDBJ whole genome shotgun (WGS) entry which is preliminary data.</text>
</comment>
<accession>A0ABW3XIE2</accession>
<evidence type="ECO:0000256" key="2">
    <source>
        <dbReference type="ARBA" id="ARBA00022723"/>
    </source>
</evidence>
<dbReference type="InterPro" id="IPR003347">
    <property type="entry name" value="JmjC_dom"/>
</dbReference>
<gene>
    <name evidence="5" type="ORF">ACFQ5X_20935</name>
</gene>
<dbReference type="EMBL" id="JBHTMM010000025">
    <property type="protein sequence ID" value="MFD1308314.1"/>
    <property type="molecule type" value="Genomic_DNA"/>
</dbReference>
<sequence length="298" mass="32393">MNAFERCVVDRDTFFAGQWRKAPAVMRPANPPVDLLTVADVDRLLDSGLLHVPYVEVTHESGAVPRERYCTAREVAGTMAAGYVDADAVRHLIREEHATLLLRHVDQWVAGVRAFTDELAEHFGRKVEAFCFVTPAGTQGRPVHRDDADVLAVQVSGVKRWKVYSGPADGNWEPGLVAEDPGEPLLDSVLRAGEVLYVPRGFAHAAAAAEDASSVHLSFTIREAGTPNLDAVLQALVAADARLPVRPLDEESLVRAASEVIAGARKVLEDLTPEALVHYTRTVMRARSAEPTHTSIAD</sequence>
<dbReference type="PANTHER" id="PTHR13096">
    <property type="entry name" value="MINA53 MYC INDUCED NUCLEAR ANTIGEN"/>
    <property type="match status" value="1"/>
</dbReference>
<keyword evidence="3" id="KW-0408">Iron</keyword>
<comment type="cofactor">
    <cofactor evidence="1">
        <name>Fe(2+)</name>
        <dbReference type="ChEBI" id="CHEBI:29033"/>
    </cofactor>
</comment>
<reference evidence="6" key="1">
    <citation type="journal article" date="2019" name="Int. J. Syst. Evol. Microbiol.">
        <title>The Global Catalogue of Microorganisms (GCM) 10K type strain sequencing project: providing services to taxonomists for standard genome sequencing and annotation.</title>
        <authorList>
            <consortium name="The Broad Institute Genomics Platform"/>
            <consortium name="The Broad Institute Genome Sequencing Center for Infectious Disease"/>
            <person name="Wu L."/>
            <person name="Ma J."/>
        </authorList>
    </citation>
    <scope>NUCLEOTIDE SEQUENCE [LARGE SCALE GENOMIC DNA]</scope>
    <source>
        <strain evidence="6">CGMCC 4.7020</strain>
    </source>
</reference>